<organism evidence="2 3">
    <name type="scientific">Ditylenchus dipsaci</name>
    <dbReference type="NCBI Taxonomy" id="166011"/>
    <lineage>
        <taxon>Eukaryota</taxon>
        <taxon>Metazoa</taxon>
        <taxon>Ecdysozoa</taxon>
        <taxon>Nematoda</taxon>
        <taxon>Chromadorea</taxon>
        <taxon>Rhabditida</taxon>
        <taxon>Tylenchina</taxon>
        <taxon>Tylenchomorpha</taxon>
        <taxon>Sphaerularioidea</taxon>
        <taxon>Anguinidae</taxon>
        <taxon>Anguininae</taxon>
        <taxon>Ditylenchus</taxon>
    </lineage>
</organism>
<feature type="region of interest" description="Disordered" evidence="1">
    <location>
        <begin position="15"/>
        <end position="61"/>
    </location>
</feature>
<accession>A0A915EBM1</accession>
<proteinExistence type="predicted"/>
<reference evidence="3" key="1">
    <citation type="submission" date="2022-11" db="UniProtKB">
        <authorList>
            <consortium name="WormBaseParasite"/>
        </authorList>
    </citation>
    <scope>IDENTIFICATION</scope>
</reference>
<dbReference type="AlphaFoldDB" id="A0A915EBM1"/>
<evidence type="ECO:0000313" key="3">
    <source>
        <dbReference type="WBParaSite" id="jg4941"/>
    </source>
</evidence>
<name>A0A915EBM1_9BILA</name>
<sequence>MSIFERLRELVHRNDRKVAGETDKKAAADKDEPTKANVNASANNAVHSDTRVIQPGPDARLSPELEKFTTKNALELAGIGAVTLTALIVARKALRR</sequence>
<protein>
    <submittedName>
        <fullName evidence="3">Uncharacterized protein</fullName>
    </submittedName>
</protein>
<dbReference type="WBParaSite" id="jg4941">
    <property type="protein sequence ID" value="jg4941"/>
    <property type="gene ID" value="jg4941"/>
</dbReference>
<feature type="compositionally biased region" description="Basic and acidic residues" evidence="1">
    <location>
        <begin position="15"/>
        <end position="34"/>
    </location>
</feature>
<evidence type="ECO:0000313" key="2">
    <source>
        <dbReference type="Proteomes" id="UP000887574"/>
    </source>
</evidence>
<feature type="compositionally biased region" description="Low complexity" evidence="1">
    <location>
        <begin position="36"/>
        <end position="46"/>
    </location>
</feature>
<dbReference type="Proteomes" id="UP000887574">
    <property type="component" value="Unplaced"/>
</dbReference>
<keyword evidence="2" id="KW-1185">Reference proteome</keyword>
<evidence type="ECO:0000256" key="1">
    <source>
        <dbReference type="SAM" id="MobiDB-lite"/>
    </source>
</evidence>